<reference evidence="3" key="2">
    <citation type="submission" date="2025-04" db="UniProtKB">
        <authorList>
            <consortium name="RefSeq"/>
        </authorList>
    </citation>
    <scope>IDENTIFICATION</scope>
    <source>
        <tissue evidence="3 4">Leaves</tissue>
    </source>
</reference>
<keyword evidence="1" id="KW-1133">Transmembrane helix</keyword>
<dbReference type="Proteomes" id="UP001652660">
    <property type="component" value="Chromosome 3e"/>
</dbReference>
<dbReference type="PANTHER" id="PTHR46214:SF18">
    <property type="entry name" value="RING-CH-TYPE DOMAIN-CONTAINING PROTEIN"/>
    <property type="match status" value="1"/>
</dbReference>
<proteinExistence type="predicted"/>
<keyword evidence="1" id="KW-0472">Membrane</keyword>
<gene>
    <name evidence="3 4 5" type="primary">LOC113737175</name>
</gene>
<evidence type="ECO:0000256" key="1">
    <source>
        <dbReference type="SAM" id="Phobius"/>
    </source>
</evidence>
<dbReference type="GeneID" id="113737175"/>
<dbReference type="RefSeq" id="XP_071939492.1">
    <property type="nucleotide sequence ID" value="XM_072083391.1"/>
</dbReference>
<evidence type="ECO:0000313" key="3">
    <source>
        <dbReference type="RefSeq" id="XP_027120238.1"/>
    </source>
</evidence>
<organism evidence="2 3">
    <name type="scientific">Coffea arabica</name>
    <name type="common">Arabian coffee</name>
    <dbReference type="NCBI Taxonomy" id="13443"/>
    <lineage>
        <taxon>Eukaryota</taxon>
        <taxon>Viridiplantae</taxon>
        <taxon>Streptophyta</taxon>
        <taxon>Embryophyta</taxon>
        <taxon>Tracheophyta</taxon>
        <taxon>Spermatophyta</taxon>
        <taxon>Magnoliopsida</taxon>
        <taxon>eudicotyledons</taxon>
        <taxon>Gunneridae</taxon>
        <taxon>Pentapetalae</taxon>
        <taxon>asterids</taxon>
        <taxon>lamiids</taxon>
        <taxon>Gentianales</taxon>
        <taxon>Rubiaceae</taxon>
        <taxon>Ixoroideae</taxon>
        <taxon>Gardenieae complex</taxon>
        <taxon>Bertiereae - Coffeeae clade</taxon>
        <taxon>Coffeeae</taxon>
        <taxon>Coffea</taxon>
    </lineage>
</organism>
<protein>
    <submittedName>
        <fullName evidence="3">Uncharacterized protein LOC113737175</fullName>
    </submittedName>
</protein>
<keyword evidence="2" id="KW-1185">Reference proteome</keyword>
<name>A0A6P6WXQ2_COFAR</name>
<dbReference type="RefSeq" id="XP_027120238.1">
    <property type="nucleotide sequence ID" value="XM_027264437.1"/>
</dbReference>
<keyword evidence="1" id="KW-0812">Transmembrane</keyword>
<dbReference type="OrthoDB" id="1912066at2759"/>
<reference evidence="2" key="1">
    <citation type="journal article" date="2025" name="Foods">
        <title>Unveiling the Microbial Signatures of Arabica Coffee Cherries: Insights into Ripeness Specific Diversity, Functional Traits, and Implications for Quality and Safety.</title>
        <authorList>
            <consortium name="RefSeq"/>
            <person name="Tenea G.N."/>
            <person name="Cifuentes V."/>
            <person name="Reyes P."/>
            <person name="Cevallos-Vallejos M."/>
        </authorList>
    </citation>
    <scope>NUCLEOTIDE SEQUENCE [LARGE SCALE GENOMIC DNA]</scope>
</reference>
<evidence type="ECO:0000313" key="4">
    <source>
        <dbReference type="RefSeq" id="XP_071939491.1"/>
    </source>
</evidence>
<dbReference type="AlphaFoldDB" id="A0A6P6WXQ2"/>
<accession>A0A6P6WXQ2</accession>
<feature type="transmembrane region" description="Helical" evidence="1">
    <location>
        <begin position="151"/>
        <end position="169"/>
    </location>
</feature>
<dbReference type="PANTHER" id="PTHR46214">
    <property type="entry name" value="ZINC FINGER, RING-CH-TYPE"/>
    <property type="match status" value="1"/>
</dbReference>
<sequence>MIRQILVSFLELITGQLRLMSLFHEEELLGLVMWLGFVEGKLLMKIAHIHEKISRFTQLEHMDKWEKEIQELRLLGASNEKANAIFHNAGYLLQNVPDQSWRTCEICGAPAMNIAGEQAIEVNNGTGIATAASTAPMVFSDTRSYCHGRRVMNFLLGCMVFAFIISWFFHFKILP</sequence>
<evidence type="ECO:0000313" key="2">
    <source>
        <dbReference type="Proteomes" id="UP001652660"/>
    </source>
</evidence>
<dbReference type="RefSeq" id="XP_071939491.1">
    <property type="nucleotide sequence ID" value="XM_072083390.1"/>
</dbReference>
<evidence type="ECO:0000313" key="5">
    <source>
        <dbReference type="RefSeq" id="XP_071939492.1"/>
    </source>
</evidence>